<gene>
    <name evidence="1" type="ORF">WA026_000463</name>
</gene>
<protein>
    <submittedName>
        <fullName evidence="1">Uncharacterized protein</fullName>
    </submittedName>
</protein>
<dbReference type="EMBL" id="JARQZJ010000121">
    <property type="protein sequence ID" value="KAK9888194.1"/>
    <property type="molecule type" value="Genomic_DNA"/>
</dbReference>
<evidence type="ECO:0000313" key="1">
    <source>
        <dbReference type="EMBL" id="KAK9888194.1"/>
    </source>
</evidence>
<dbReference type="InterPro" id="IPR022179">
    <property type="entry name" value="CFAP276"/>
</dbReference>
<reference evidence="1 2" key="1">
    <citation type="submission" date="2023-03" db="EMBL/GenBank/DDBJ databases">
        <title>Genome insight into feeding habits of ladybird beetles.</title>
        <authorList>
            <person name="Li H.-S."/>
            <person name="Huang Y.-H."/>
            <person name="Pang H."/>
        </authorList>
    </citation>
    <scope>NUCLEOTIDE SEQUENCE [LARGE SCALE GENOMIC DNA]</scope>
    <source>
        <strain evidence="1">SYSU_2023b</strain>
        <tissue evidence="1">Whole body</tissue>
    </source>
</reference>
<accession>A0AAW1V8F2</accession>
<keyword evidence="2" id="KW-1185">Reference proteome</keyword>
<dbReference type="AlphaFoldDB" id="A0AAW1V8F2"/>
<comment type="caution">
    <text evidence="1">The sequence shown here is derived from an EMBL/GenBank/DDBJ whole genome shotgun (WGS) entry which is preliminary data.</text>
</comment>
<sequence>MVLRRRNKGCIPFIVREGSYTPSAPCRHQGDLWHRNVKASDRLFNHQTLASARKSVYYQPDANLIPNDDLDYILASTYLHNEDSFCEPIDPLLQAETLGYDTFRRLRNTVDIHPEQQLQDVFAAEATSGKFLTAGITDGYAGKPECVPYKYHESHPVLIGGITSYKHPMNVKLMNSSHHAPQTNAGYSRQDADGTFFLY</sequence>
<dbReference type="Pfam" id="PF12494">
    <property type="entry name" value="DUF3695"/>
    <property type="match status" value="1"/>
</dbReference>
<dbReference type="Proteomes" id="UP001431783">
    <property type="component" value="Unassembled WGS sequence"/>
</dbReference>
<organism evidence="1 2">
    <name type="scientific">Henosepilachna vigintioctopunctata</name>
    <dbReference type="NCBI Taxonomy" id="420089"/>
    <lineage>
        <taxon>Eukaryota</taxon>
        <taxon>Metazoa</taxon>
        <taxon>Ecdysozoa</taxon>
        <taxon>Arthropoda</taxon>
        <taxon>Hexapoda</taxon>
        <taxon>Insecta</taxon>
        <taxon>Pterygota</taxon>
        <taxon>Neoptera</taxon>
        <taxon>Endopterygota</taxon>
        <taxon>Coleoptera</taxon>
        <taxon>Polyphaga</taxon>
        <taxon>Cucujiformia</taxon>
        <taxon>Coccinelloidea</taxon>
        <taxon>Coccinellidae</taxon>
        <taxon>Epilachninae</taxon>
        <taxon>Epilachnini</taxon>
        <taxon>Henosepilachna</taxon>
    </lineage>
</organism>
<evidence type="ECO:0000313" key="2">
    <source>
        <dbReference type="Proteomes" id="UP001431783"/>
    </source>
</evidence>
<proteinExistence type="predicted"/>
<name>A0AAW1V8F2_9CUCU</name>